<dbReference type="InterPro" id="IPR036390">
    <property type="entry name" value="WH_DNA-bd_sf"/>
</dbReference>
<dbReference type="Gene3D" id="1.10.10.10">
    <property type="entry name" value="Winged helix-like DNA-binding domain superfamily/Winged helix DNA-binding domain"/>
    <property type="match status" value="1"/>
</dbReference>
<comment type="caution">
    <text evidence="5">The sequence shown here is derived from an EMBL/GenBank/DDBJ whole genome shotgun (WGS) entry which is preliminary data.</text>
</comment>
<gene>
    <name evidence="5" type="ORF">FJU08_10815</name>
</gene>
<dbReference type="EMBL" id="VHLG01000004">
    <property type="protein sequence ID" value="TPW31131.1"/>
    <property type="molecule type" value="Genomic_DNA"/>
</dbReference>
<keyword evidence="3" id="KW-0804">Transcription</keyword>
<reference evidence="5 6" key="1">
    <citation type="submission" date="2019-06" db="EMBL/GenBank/DDBJ databases">
        <authorList>
            <person name="Li M."/>
        </authorList>
    </citation>
    <scope>NUCLEOTIDE SEQUENCE [LARGE SCALE GENOMIC DNA]</scope>
    <source>
        <strain evidence="5 6">BGMRC2036</strain>
    </source>
</reference>
<evidence type="ECO:0000259" key="4">
    <source>
        <dbReference type="PROSITE" id="PS50949"/>
    </source>
</evidence>
<organism evidence="5 6">
    <name type="scientific">Martelella alba</name>
    <dbReference type="NCBI Taxonomy" id="2590451"/>
    <lineage>
        <taxon>Bacteria</taxon>
        <taxon>Pseudomonadati</taxon>
        <taxon>Pseudomonadota</taxon>
        <taxon>Alphaproteobacteria</taxon>
        <taxon>Hyphomicrobiales</taxon>
        <taxon>Aurantimonadaceae</taxon>
        <taxon>Martelella</taxon>
    </lineage>
</organism>
<dbReference type="PANTHER" id="PTHR43537">
    <property type="entry name" value="TRANSCRIPTIONAL REGULATOR, GNTR FAMILY"/>
    <property type="match status" value="1"/>
</dbReference>
<keyword evidence="2" id="KW-0238">DNA-binding</keyword>
<proteinExistence type="predicted"/>
<dbReference type="SUPFAM" id="SSF46785">
    <property type="entry name" value="Winged helix' DNA-binding domain"/>
    <property type="match status" value="1"/>
</dbReference>
<dbReference type="GO" id="GO:0003677">
    <property type="term" value="F:DNA binding"/>
    <property type="evidence" value="ECO:0007669"/>
    <property type="project" value="UniProtKB-KW"/>
</dbReference>
<evidence type="ECO:0000256" key="3">
    <source>
        <dbReference type="ARBA" id="ARBA00023163"/>
    </source>
</evidence>
<dbReference type="InterPro" id="IPR000524">
    <property type="entry name" value="Tscrpt_reg_HTH_GntR"/>
</dbReference>
<feature type="domain" description="HTH gntR-type" evidence="4">
    <location>
        <begin position="12"/>
        <end position="79"/>
    </location>
</feature>
<dbReference type="PROSITE" id="PS50949">
    <property type="entry name" value="HTH_GNTR"/>
    <property type="match status" value="1"/>
</dbReference>
<sequence>MIHAEPPKAATETCADRAYAFIRGQILDGEYGAGMLLNPAEIAEKLVFSVIPVREAMIRLKARGLLTQSGRSGYCIATIEPAEATIIYKALAAIYTSAIERYIDTRRMTLGAIDINALQGEDGSFDKRAYIALSHEVSRALLTKNEYEVTLVLLDRLCVINACLLRHSDVLQKGCTDLVKVCELTRSYSLEAVDYYKKMIAYIVNIIATEIAPKWVSW</sequence>
<dbReference type="Pfam" id="PF00392">
    <property type="entry name" value="GntR"/>
    <property type="match status" value="1"/>
</dbReference>
<keyword evidence="6" id="KW-1185">Reference proteome</keyword>
<dbReference type="RefSeq" id="WP_141149002.1">
    <property type="nucleotide sequence ID" value="NZ_VHLG01000004.1"/>
</dbReference>
<dbReference type="OrthoDB" id="9788098at2"/>
<dbReference type="Proteomes" id="UP000318801">
    <property type="component" value="Unassembled WGS sequence"/>
</dbReference>
<dbReference type="SMART" id="SM00345">
    <property type="entry name" value="HTH_GNTR"/>
    <property type="match status" value="1"/>
</dbReference>
<name>A0A506UDC6_9HYPH</name>
<dbReference type="InterPro" id="IPR036388">
    <property type="entry name" value="WH-like_DNA-bd_sf"/>
</dbReference>
<evidence type="ECO:0000313" key="5">
    <source>
        <dbReference type="EMBL" id="TPW31131.1"/>
    </source>
</evidence>
<protein>
    <submittedName>
        <fullName evidence="5">GntR family transcriptional regulator</fullName>
    </submittedName>
</protein>
<keyword evidence="1" id="KW-0805">Transcription regulation</keyword>
<dbReference type="AlphaFoldDB" id="A0A506UDC6"/>
<accession>A0A506UDC6</accession>
<evidence type="ECO:0000256" key="2">
    <source>
        <dbReference type="ARBA" id="ARBA00023125"/>
    </source>
</evidence>
<evidence type="ECO:0000256" key="1">
    <source>
        <dbReference type="ARBA" id="ARBA00023015"/>
    </source>
</evidence>
<dbReference type="PANTHER" id="PTHR43537:SF5">
    <property type="entry name" value="UXU OPERON TRANSCRIPTIONAL REGULATOR"/>
    <property type="match status" value="1"/>
</dbReference>
<dbReference type="GO" id="GO:0003700">
    <property type="term" value="F:DNA-binding transcription factor activity"/>
    <property type="evidence" value="ECO:0007669"/>
    <property type="project" value="InterPro"/>
</dbReference>
<evidence type="ECO:0000313" key="6">
    <source>
        <dbReference type="Proteomes" id="UP000318801"/>
    </source>
</evidence>